<dbReference type="Gene3D" id="3.30.70.270">
    <property type="match status" value="1"/>
</dbReference>
<dbReference type="InterPro" id="IPR043502">
    <property type="entry name" value="DNA/RNA_pol_sf"/>
</dbReference>
<name>A0A699H142_TANCI</name>
<organism evidence="2">
    <name type="scientific">Tanacetum cinerariifolium</name>
    <name type="common">Dalmatian daisy</name>
    <name type="synonym">Chrysanthemum cinerariifolium</name>
    <dbReference type="NCBI Taxonomy" id="118510"/>
    <lineage>
        <taxon>Eukaryota</taxon>
        <taxon>Viridiplantae</taxon>
        <taxon>Streptophyta</taxon>
        <taxon>Embryophyta</taxon>
        <taxon>Tracheophyta</taxon>
        <taxon>Spermatophyta</taxon>
        <taxon>Magnoliopsida</taxon>
        <taxon>eudicotyledons</taxon>
        <taxon>Gunneridae</taxon>
        <taxon>Pentapetalae</taxon>
        <taxon>asterids</taxon>
        <taxon>campanulids</taxon>
        <taxon>Asterales</taxon>
        <taxon>Asteraceae</taxon>
        <taxon>Asteroideae</taxon>
        <taxon>Anthemideae</taxon>
        <taxon>Anthemidinae</taxon>
        <taxon>Tanacetum</taxon>
    </lineage>
</organism>
<dbReference type="SUPFAM" id="SSF56672">
    <property type="entry name" value="DNA/RNA polymerases"/>
    <property type="match status" value="1"/>
</dbReference>
<dbReference type="GO" id="GO:0015074">
    <property type="term" value="P:DNA integration"/>
    <property type="evidence" value="ECO:0007669"/>
    <property type="project" value="InterPro"/>
</dbReference>
<sequence length="323" mass="38465">MSDIKGISLSYCTYKILMEDDYKPVFQPQRRLNPKVQDVVENEIVKLPDLGRMPARCEETNLVLNWEKCHFMVKEGIILGHKIYEAGIKDDRAKMDVIAKLPYPTNMKEERSFLGHVVFYQRDLETCHQEMRCLRTILKYCDVFDIWGLDFMRPFPNSNVKKYILVAVDYVSKWFEGQTVPINDARIMIKFLRRIFERFGVPKALISDPAAAKNRFMELKELIELRDGEYKNTRIYKERTKRWYNSRLCGDKNFKVGDKVFLFNSRFKMYLGKLKSRWYGPNVVKTVYPYGTIEIVDRNRINFKVNEQKLKKYHDEHTDVEDT</sequence>
<gene>
    <name evidence="2" type="ORF">Tci_279565</name>
</gene>
<evidence type="ECO:0000259" key="1">
    <source>
        <dbReference type="PROSITE" id="PS50994"/>
    </source>
</evidence>
<protein>
    <recommendedName>
        <fullName evidence="1">Integrase catalytic domain-containing protein</fullName>
    </recommendedName>
</protein>
<dbReference type="InterPro" id="IPR001584">
    <property type="entry name" value="Integrase_cat-core"/>
</dbReference>
<dbReference type="GO" id="GO:0003676">
    <property type="term" value="F:nucleic acid binding"/>
    <property type="evidence" value="ECO:0007669"/>
    <property type="project" value="InterPro"/>
</dbReference>
<dbReference type="PANTHER" id="PTHR37984">
    <property type="entry name" value="PROTEIN CBG26694"/>
    <property type="match status" value="1"/>
</dbReference>
<reference evidence="2" key="1">
    <citation type="journal article" date="2019" name="Sci. Rep.">
        <title>Draft genome of Tanacetum cinerariifolium, the natural source of mosquito coil.</title>
        <authorList>
            <person name="Yamashiro T."/>
            <person name="Shiraishi A."/>
            <person name="Satake H."/>
            <person name="Nakayama K."/>
        </authorList>
    </citation>
    <scope>NUCLEOTIDE SEQUENCE</scope>
</reference>
<comment type="caution">
    <text evidence="2">The sequence shown here is derived from an EMBL/GenBank/DDBJ whole genome shotgun (WGS) entry which is preliminary data.</text>
</comment>
<feature type="domain" description="Integrase catalytic" evidence="1">
    <location>
        <begin position="135"/>
        <end position="241"/>
    </location>
</feature>
<dbReference type="AlphaFoldDB" id="A0A699H142"/>
<evidence type="ECO:0000313" key="2">
    <source>
        <dbReference type="EMBL" id="GEX07590.1"/>
    </source>
</evidence>
<accession>A0A699H142</accession>
<dbReference type="InterPro" id="IPR043128">
    <property type="entry name" value="Rev_trsase/Diguanyl_cyclase"/>
</dbReference>
<dbReference type="SUPFAM" id="SSF53098">
    <property type="entry name" value="Ribonuclease H-like"/>
    <property type="match status" value="1"/>
</dbReference>
<dbReference type="InterPro" id="IPR036397">
    <property type="entry name" value="RNaseH_sf"/>
</dbReference>
<dbReference type="InterPro" id="IPR050951">
    <property type="entry name" value="Retrovirus_Pol_polyprotein"/>
</dbReference>
<proteinExistence type="predicted"/>
<dbReference type="InterPro" id="IPR012337">
    <property type="entry name" value="RNaseH-like_sf"/>
</dbReference>
<dbReference type="Gene3D" id="3.30.420.10">
    <property type="entry name" value="Ribonuclease H-like superfamily/Ribonuclease H"/>
    <property type="match status" value="1"/>
</dbReference>
<dbReference type="EMBL" id="BKCJ010088231">
    <property type="protein sequence ID" value="GEX07590.1"/>
    <property type="molecule type" value="Genomic_DNA"/>
</dbReference>
<dbReference type="PANTHER" id="PTHR37984:SF5">
    <property type="entry name" value="PROTEIN NYNRIN-LIKE"/>
    <property type="match status" value="1"/>
</dbReference>
<dbReference type="PROSITE" id="PS50994">
    <property type="entry name" value="INTEGRASE"/>
    <property type="match status" value="1"/>
</dbReference>